<dbReference type="Proteomes" id="UP000226357">
    <property type="component" value="Unassembled WGS sequence"/>
</dbReference>
<keyword evidence="1" id="KW-0812">Transmembrane</keyword>
<accession>A0AA44TF88</accession>
<keyword evidence="1" id="KW-1133">Transmembrane helix</keyword>
<reference evidence="2 3" key="1">
    <citation type="submission" date="2017-09" db="EMBL/GenBank/DDBJ databases">
        <title>Large-scale bioinformatics analysis of Bacillus genomes uncovers conserved roles of natural products in bacterial physiology.</title>
        <authorList>
            <consortium name="Agbiome Team Llc"/>
            <person name="Bleich R.M."/>
            <person name="Grubbs K.J."/>
            <person name="Santa Maria K.C."/>
            <person name="Allen S.E."/>
            <person name="Farag S."/>
            <person name="Shank E.A."/>
            <person name="Bowers A."/>
        </authorList>
    </citation>
    <scope>NUCLEOTIDE SEQUENCE [LARGE SCALE GENOMIC DNA]</scope>
    <source>
        <strain evidence="2 3">AFS067272</strain>
    </source>
</reference>
<protein>
    <submittedName>
        <fullName evidence="2">Uncharacterized protein</fullName>
    </submittedName>
</protein>
<proteinExistence type="predicted"/>
<feature type="transmembrane region" description="Helical" evidence="1">
    <location>
        <begin position="51"/>
        <end position="68"/>
    </location>
</feature>
<keyword evidence="1" id="KW-0472">Membrane</keyword>
<dbReference type="EMBL" id="NVBO01000065">
    <property type="protein sequence ID" value="PFS02709.1"/>
    <property type="molecule type" value="Genomic_DNA"/>
</dbReference>
<gene>
    <name evidence="2" type="ORF">COK38_09100</name>
</gene>
<evidence type="ECO:0000256" key="1">
    <source>
        <dbReference type="SAM" id="Phobius"/>
    </source>
</evidence>
<sequence length="346" mass="39582">MEDWFKDLHISSFIIGVLCLFLFLVIRKIITKVKPQNSPQELHEWVEKKDLAYWLIIIILFAVSTYTYKYSTNENVIAHWGFAGTIVSIILAIIAIVYTFFDNFTSKSSHQKLEESADKIKDITKKLDSNSLVDSSNKIGEISVQLEFIMNNMDRKLKGINTELTSMKGMHAQNYSDFFTKLEGIGIGINGKNDNEDETTPSNGSTTELSKFLTTFTRGNLWYKLSLLCILLTSEKALPLPRDTQRRLSDTVSKITGEKDTARSHYHYLLMYMAFTHTINIFQLYGLSINEDKTLKLNPELTELLEQYKNVVTTSKKSSKIEKDVNKNAYEIASEALNTYINSLDE</sequence>
<comment type="caution">
    <text evidence="2">The sequence shown here is derived from an EMBL/GenBank/DDBJ whole genome shotgun (WGS) entry which is preliminary data.</text>
</comment>
<organism evidence="2 3">
    <name type="scientific">Bacillus cereus</name>
    <dbReference type="NCBI Taxonomy" id="1396"/>
    <lineage>
        <taxon>Bacteria</taxon>
        <taxon>Bacillati</taxon>
        <taxon>Bacillota</taxon>
        <taxon>Bacilli</taxon>
        <taxon>Bacillales</taxon>
        <taxon>Bacillaceae</taxon>
        <taxon>Bacillus</taxon>
        <taxon>Bacillus cereus group</taxon>
    </lineage>
</organism>
<feature type="transmembrane region" description="Helical" evidence="1">
    <location>
        <begin position="12"/>
        <end position="30"/>
    </location>
</feature>
<name>A0AA44TF88_BACCE</name>
<dbReference type="RefSeq" id="WP_098522786.1">
    <property type="nucleotide sequence ID" value="NZ_NUYJ01000023.1"/>
</dbReference>
<feature type="transmembrane region" description="Helical" evidence="1">
    <location>
        <begin position="80"/>
        <end position="101"/>
    </location>
</feature>
<evidence type="ECO:0000313" key="2">
    <source>
        <dbReference type="EMBL" id="PFS02709.1"/>
    </source>
</evidence>
<evidence type="ECO:0000313" key="3">
    <source>
        <dbReference type="Proteomes" id="UP000226357"/>
    </source>
</evidence>
<dbReference type="AlphaFoldDB" id="A0AA44TF88"/>